<dbReference type="InterPro" id="IPR002078">
    <property type="entry name" value="Sigma_54_int"/>
</dbReference>
<dbReference type="SMART" id="SM00382">
    <property type="entry name" value="AAA"/>
    <property type="match status" value="1"/>
</dbReference>
<dbReference type="PROSITE" id="PS00676">
    <property type="entry name" value="SIGMA54_INTERACT_2"/>
    <property type="match status" value="1"/>
</dbReference>
<dbReference type="PRINTS" id="PR01590">
    <property type="entry name" value="HTHFIS"/>
</dbReference>
<dbReference type="PROSITE" id="PS50045">
    <property type="entry name" value="SIGMA54_INTERACT_4"/>
    <property type="match status" value="1"/>
</dbReference>
<evidence type="ECO:0000259" key="6">
    <source>
        <dbReference type="PROSITE" id="PS50045"/>
    </source>
</evidence>
<dbReference type="InterPro" id="IPR035965">
    <property type="entry name" value="PAS-like_dom_sf"/>
</dbReference>
<dbReference type="GO" id="GO:0005524">
    <property type="term" value="F:ATP binding"/>
    <property type="evidence" value="ECO:0007669"/>
    <property type="project" value="UniProtKB-KW"/>
</dbReference>
<dbReference type="InterPro" id="IPR002197">
    <property type="entry name" value="HTH_Fis"/>
</dbReference>
<name>A0A0X1U8E6_ANAPI</name>
<dbReference type="FunFam" id="3.40.50.300:FF:000006">
    <property type="entry name" value="DNA-binding transcriptional regulator NtrC"/>
    <property type="match status" value="1"/>
</dbReference>
<evidence type="ECO:0000313" key="8">
    <source>
        <dbReference type="EMBL" id="SHF12386.1"/>
    </source>
</evidence>
<dbReference type="PANTHER" id="PTHR32071:SF57">
    <property type="entry name" value="C4-DICARBOXYLATE TRANSPORT TRANSCRIPTIONAL REGULATORY PROTEIN DCTD"/>
    <property type="match status" value="1"/>
</dbReference>
<dbReference type="InterPro" id="IPR025943">
    <property type="entry name" value="Sigma_54_int_dom_ATP-bd_2"/>
</dbReference>
<evidence type="ECO:0000256" key="1">
    <source>
        <dbReference type="ARBA" id="ARBA00022741"/>
    </source>
</evidence>
<gene>
    <name evidence="7" type="primary">rocR_2</name>
    <name evidence="7" type="ORF">CPRO_16180</name>
    <name evidence="8" type="ORF">SAMN02745151_02861</name>
</gene>
<sequence length="442" mass="50836">MITDINDQYCKYLKTTKEEAVGRCIKEIIPNTKMLDIIKNAYKEEGAILRLQEQRDDVEDATFLVNRSCVYDDNKKVIAGVAQVKFRLQTLDSAKKLIQEYAEFEFYKEEYRKKNTAGYCSFDTVLGESQKFRELKKRGIKAARTSFSVLLTGETGTGKEVFATAIHYSSDRREKPMVSINCAAIPAELLESELFGYEEGAFTGAKKGGKKGKFELANKGTLFLDEIGDMPLGMQAKLLRVLQEREVEKIGSYKPVPVDVRIIAATRKNLYEMMQNGEFREDLYYRLNVINIEMIPLRERREDILELANHFLKRLNNDYKTTIAISKEVKECFKNYSWPGNVRELDNVIKSAYAACENFTIQLSDLPSKMVSRHRFGSFEESDGKKLSQMMDEYEKNLITEALVSNEWNCQSAAEELGIHRSAIYKKITKYEIKQFSRKASE</sequence>
<feature type="domain" description="Sigma-54 factor interaction" evidence="6">
    <location>
        <begin position="125"/>
        <end position="354"/>
    </location>
</feature>
<keyword evidence="2" id="KW-0067">ATP-binding</keyword>
<dbReference type="Gene3D" id="1.10.10.60">
    <property type="entry name" value="Homeodomain-like"/>
    <property type="match status" value="1"/>
</dbReference>
<keyword evidence="1" id="KW-0547">Nucleotide-binding</keyword>
<evidence type="ECO:0000256" key="3">
    <source>
        <dbReference type="ARBA" id="ARBA00023015"/>
    </source>
</evidence>
<dbReference type="Pfam" id="PF00158">
    <property type="entry name" value="Sigma54_activat"/>
    <property type="match status" value="1"/>
</dbReference>
<reference evidence="9" key="2">
    <citation type="submission" date="2016-01" db="EMBL/GenBank/DDBJ databases">
        <authorList>
            <person name="Poehlein A."/>
            <person name="Schlien K."/>
            <person name="Gottschalk G."/>
            <person name="Buckel W."/>
            <person name="Daniel R."/>
        </authorList>
    </citation>
    <scope>NUCLEOTIDE SEQUENCE [LARGE SCALE GENOMIC DNA]</scope>
    <source>
        <strain evidence="9">X2</strain>
    </source>
</reference>
<dbReference type="KEGG" id="cpro:CPRO_16180"/>
<evidence type="ECO:0000256" key="4">
    <source>
        <dbReference type="ARBA" id="ARBA00023125"/>
    </source>
</evidence>
<dbReference type="InterPro" id="IPR025662">
    <property type="entry name" value="Sigma_54_int_dom_ATP-bd_1"/>
</dbReference>
<dbReference type="CDD" id="cd00009">
    <property type="entry name" value="AAA"/>
    <property type="match status" value="1"/>
</dbReference>
<dbReference type="Proteomes" id="UP000068026">
    <property type="component" value="Chromosome"/>
</dbReference>
<organism evidence="8 10">
    <name type="scientific">Anaerotignum propionicum DSM 1682</name>
    <dbReference type="NCBI Taxonomy" id="991789"/>
    <lineage>
        <taxon>Bacteria</taxon>
        <taxon>Bacillati</taxon>
        <taxon>Bacillota</taxon>
        <taxon>Clostridia</taxon>
        <taxon>Lachnospirales</taxon>
        <taxon>Anaerotignaceae</taxon>
        <taxon>Anaerotignum</taxon>
    </lineage>
</organism>
<dbReference type="GO" id="GO:0006355">
    <property type="term" value="P:regulation of DNA-templated transcription"/>
    <property type="evidence" value="ECO:0007669"/>
    <property type="project" value="InterPro"/>
</dbReference>
<evidence type="ECO:0000313" key="10">
    <source>
        <dbReference type="Proteomes" id="UP000184204"/>
    </source>
</evidence>
<reference evidence="8" key="3">
    <citation type="submission" date="2016-11" db="EMBL/GenBank/DDBJ databases">
        <authorList>
            <person name="Varghese N."/>
            <person name="Submissions S."/>
        </authorList>
    </citation>
    <scope>NUCLEOTIDE SEQUENCE</scope>
    <source>
        <strain evidence="8">DSM 1682</strain>
    </source>
</reference>
<dbReference type="Gene3D" id="3.30.450.20">
    <property type="entry name" value="PAS domain"/>
    <property type="match status" value="1"/>
</dbReference>
<dbReference type="Pfam" id="PF02954">
    <property type="entry name" value="HTH_8"/>
    <property type="match status" value="1"/>
</dbReference>
<evidence type="ECO:0000256" key="5">
    <source>
        <dbReference type="ARBA" id="ARBA00023163"/>
    </source>
</evidence>
<dbReference type="InterPro" id="IPR058031">
    <property type="entry name" value="AAA_lid_NorR"/>
</dbReference>
<accession>A0A0X1U8E6</accession>
<evidence type="ECO:0000256" key="2">
    <source>
        <dbReference type="ARBA" id="ARBA00022840"/>
    </source>
</evidence>
<dbReference type="SUPFAM" id="SSF46689">
    <property type="entry name" value="Homeodomain-like"/>
    <property type="match status" value="1"/>
</dbReference>
<dbReference type="PANTHER" id="PTHR32071">
    <property type="entry name" value="TRANSCRIPTIONAL REGULATORY PROTEIN"/>
    <property type="match status" value="1"/>
</dbReference>
<proteinExistence type="predicted"/>
<keyword evidence="5" id="KW-0804">Transcription</keyword>
<dbReference type="PROSITE" id="PS00675">
    <property type="entry name" value="SIGMA54_INTERACT_1"/>
    <property type="match status" value="1"/>
</dbReference>
<dbReference type="GO" id="GO:0043565">
    <property type="term" value="F:sequence-specific DNA binding"/>
    <property type="evidence" value="ECO:0007669"/>
    <property type="project" value="InterPro"/>
</dbReference>
<keyword evidence="3" id="KW-0805">Transcription regulation</keyword>
<keyword evidence="9" id="KW-1185">Reference proteome</keyword>
<dbReference type="Proteomes" id="UP000184204">
    <property type="component" value="Unassembled WGS sequence"/>
</dbReference>
<dbReference type="SUPFAM" id="SSF55785">
    <property type="entry name" value="PYP-like sensor domain (PAS domain)"/>
    <property type="match status" value="1"/>
</dbReference>
<dbReference type="Gene3D" id="1.10.8.60">
    <property type="match status" value="1"/>
</dbReference>
<dbReference type="SUPFAM" id="SSF52540">
    <property type="entry name" value="P-loop containing nucleoside triphosphate hydrolases"/>
    <property type="match status" value="1"/>
</dbReference>
<evidence type="ECO:0000313" key="7">
    <source>
        <dbReference type="EMBL" id="AMJ41208.1"/>
    </source>
</evidence>
<reference evidence="10" key="4">
    <citation type="submission" date="2016-11" db="EMBL/GenBank/DDBJ databases">
        <authorList>
            <person name="Jaros S."/>
            <person name="Januszkiewicz K."/>
            <person name="Wedrychowicz H."/>
        </authorList>
    </citation>
    <scope>NUCLEOTIDE SEQUENCE [LARGE SCALE GENOMIC DNA]</scope>
    <source>
        <strain evidence="10">DSM 1682</strain>
    </source>
</reference>
<dbReference type="EMBL" id="FQUA01000018">
    <property type="protein sequence ID" value="SHF12386.1"/>
    <property type="molecule type" value="Genomic_DNA"/>
</dbReference>
<dbReference type="InterPro" id="IPR025944">
    <property type="entry name" value="Sigma_54_int_dom_CS"/>
</dbReference>
<dbReference type="EMBL" id="CP014223">
    <property type="protein sequence ID" value="AMJ41208.1"/>
    <property type="molecule type" value="Genomic_DNA"/>
</dbReference>
<keyword evidence="4 8" id="KW-0238">DNA-binding</keyword>
<dbReference type="InterPro" id="IPR009057">
    <property type="entry name" value="Homeodomain-like_sf"/>
</dbReference>
<reference evidence="7 9" key="1">
    <citation type="journal article" date="2016" name="Genome Announc.">
        <title>Complete Genome Sequence of the Amino Acid-Fermenting Clostridium propionicum X2 (DSM 1682).</title>
        <authorList>
            <person name="Poehlein A."/>
            <person name="Schlien K."/>
            <person name="Chowdhury N.P."/>
            <person name="Gottschalk G."/>
            <person name="Buckel W."/>
            <person name="Daniel R."/>
        </authorList>
    </citation>
    <scope>NUCLEOTIDE SEQUENCE [LARGE SCALE GENOMIC DNA]</scope>
    <source>
        <strain evidence="7 9">X2</strain>
    </source>
</reference>
<protein>
    <submittedName>
        <fullName evidence="7">Arginine utilization regulatory protein RocR</fullName>
    </submittedName>
    <submittedName>
        <fullName evidence="8">Transcriptional regulator containing PAS, AAA-type ATPase, and DNA-binding Fis domains</fullName>
    </submittedName>
</protein>
<evidence type="ECO:0000313" key="9">
    <source>
        <dbReference type="Proteomes" id="UP000068026"/>
    </source>
</evidence>
<dbReference type="AlphaFoldDB" id="A0A0X1U8E6"/>
<dbReference type="Pfam" id="PF25601">
    <property type="entry name" value="AAA_lid_14"/>
    <property type="match status" value="1"/>
</dbReference>
<dbReference type="PROSITE" id="PS00688">
    <property type="entry name" value="SIGMA54_INTERACT_3"/>
    <property type="match status" value="1"/>
</dbReference>
<dbReference type="InterPro" id="IPR027417">
    <property type="entry name" value="P-loop_NTPase"/>
</dbReference>
<dbReference type="InterPro" id="IPR003593">
    <property type="entry name" value="AAA+_ATPase"/>
</dbReference>
<dbReference type="Gene3D" id="3.40.50.300">
    <property type="entry name" value="P-loop containing nucleotide triphosphate hydrolases"/>
    <property type="match status" value="1"/>
</dbReference>